<dbReference type="AlphaFoldDB" id="A0ABD1TP60"/>
<evidence type="ECO:0000256" key="3">
    <source>
        <dbReference type="ARBA" id="ARBA00023295"/>
    </source>
</evidence>
<dbReference type="InterPro" id="IPR000743">
    <property type="entry name" value="Glyco_hydro_28"/>
</dbReference>
<evidence type="ECO:0000256" key="1">
    <source>
        <dbReference type="ARBA" id="ARBA00008834"/>
    </source>
</evidence>
<dbReference type="InterPro" id="IPR012334">
    <property type="entry name" value="Pectin_lyas_fold"/>
</dbReference>
<dbReference type="Gene3D" id="2.160.20.10">
    <property type="entry name" value="Single-stranded right-handed beta-helix, Pectin lyase-like"/>
    <property type="match status" value="1"/>
</dbReference>
<organism evidence="5 6">
    <name type="scientific">Forsythia ovata</name>
    <dbReference type="NCBI Taxonomy" id="205694"/>
    <lineage>
        <taxon>Eukaryota</taxon>
        <taxon>Viridiplantae</taxon>
        <taxon>Streptophyta</taxon>
        <taxon>Embryophyta</taxon>
        <taxon>Tracheophyta</taxon>
        <taxon>Spermatophyta</taxon>
        <taxon>Magnoliopsida</taxon>
        <taxon>eudicotyledons</taxon>
        <taxon>Gunneridae</taxon>
        <taxon>Pentapetalae</taxon>
        <taxon>asterids</taxon>
        <taxon>lamiids</taxon>
        <taxon>Lamiales</taxon>
        <taxon>Oleaceae</taxon>
        <taxon>Forsythieae</taxon>
        <taxon>Forsythia</taxon>
    </lineage>
</organism>
<evidence type="ECO:0000313" key="5">
    <source>
        <dbReference type="EMBL" id="KAL2514531.1"/>
    </source>
</evidence>
<comment type="similarity">
    <text evidence="1 4">Belongs to the glycosyl hydrolase 28 family.</text>
</comment>
<gene>
    <name evidence="5" type="ORF">Fot_28502</name>
</gene>
<comment type="caution">
    <text evidence="5">The sequence shown here is derived from an EMBL/GenBank/DDBJ whole genome shotgun (WGS) entry which is preliminary data.</text>
</comment>
<dbReference type="InterPro" id="IPR011050">
    <property type="entry name" value="Pectin_lyase_fold/virulence"/>
</dbReference>
<reference evidence="6" key="1">
    <citation type="submission" date="2024-07" db="EMBL/GenBank/DDBJ databases">
        <title>Two chromosome-level genome assemblies of Korean endemic species Abeliophyllum distichum and Forsythia ovata (Oleaceae).</title>
        <authorList>
            <person name="Jang H."/>
        </authorList>
    </citation>
    <scope>NUCLEOTIDE SEQUENCE [LARGE SCALE GENOMIC DNA]</scope>
</reference>
<evidence type="ECO:0000313" key="6">
    <source>
        <dbReference type="Proteomes" id="UP001604277"/>
    </source>
</evidence>
<sequence length="156" mass="17503">MNSTLRCSNPELTVCRRKVMKWSGYARNIIFQNIEMRNVSNPIIVDQNHANRSPIHRYPTPVATTTVGVETATTLVGCHDENQGQRLLTLVATSIAFQRHWTRLFHWSTFHTLLPPRTSNDCFKRPPGAQPSWQRTGIAGLATSGWGVRFMDGAAG</sequence>
<dbReference type="Pfam" id="PF00295">
    <property type="entry name" value="Glyco_hydro_28"/>
    <property type="match status" value="1"/>
</dbReference>
<keyword evidence="3 4" id="KW-0326">Glycosidase</keyword>
<keyword evidence="2 4" id="KW-0378">Hydrolase</keyword>
<evidence type="ECO:0000256" key="4">
    <source>
        <dbReference type="RuleBase" id="RU361169"/>
    </source>
</evidence>
<dbReference type="Proteomes" id="UP001604277">
    <property type="component" value="Unassembled WGS sequence"/>
</dbReference>
<protein>
    <submittedName>
        <fullName evidence="5">Glycoside hydrolase</fullName>
    </submittedName>
</protein>
<accession>A0ABD1TP60</accession>
<dbReference type="GO" id="GO:0016798">
    <property type="term" value="F:hydrolase activity, acting on glycosyl bonds"/>
    <property type="evidence" value="ECO:0007669"/>
    <property type="project" value="UniProtKB-KW"/>
</dbReference>
<keyword evidence="6" id="KW-1185">Reference proteome</keyword>
<name>A0ABD1TP60_9LAMI</name>
<dbReference type="EMBL" id="JBFOLJ010000008">
    <property type="protein sequence ID" value="KAL2514531.1"/>
    <property type="molecule type" value="Genomic_DNA"/>
</dbReference>
<dbReference type="SUPFAM" id="SSF51126">
    <property type="entry name" value="Pectin lyase-like"/>
    <property type="match status" value="1"/>
</dbReference>
<proteinExistence type="inferred from homology"/>
<evidence type="ECO:0000256" key="2">
    <source>
        <dbReference type="ARBA" id="ARBA00022801"/>
    </source>
</evidence>